<name>A0AB34JHV4_PRYPA</name>
<protein>
    <submittedName>
        <fullName evidence="2">Uncharacterized protein</fullName>
    </submittedName>
</protein>
<comment type="caution">
    <text evidence="2">The sequence shown here is derived from an EMBL/GenBank/DDBJ whole genome shotgun (WGS) entry which is preliminary data.</text>
</comment>
<sequence>MLEIVEDPSRLLDPELDIFQPFTNELPQFKDWQEEMLATKVFAEDGKTEYYIFREVLRQARAPAAGSGDEQATAMTLEIIKTQATKALEKLHDKKVALADKLTSQDGANSFDKNQDAHERTKRAHGISDSVEVKQPPTAPPFDTNLVGKRLEVCWPYKENGTTVKIWASGVVKRVADGLTDKRSAKARQVLPAVPRGPIADPYATEDEFYEDW</sequence>
<gene>
    <name evidence="2" type="ORF">AB1Y20_022061</name>
</gene>
<evidence type="ECO:0000256" key="1">
    <source>
        <dbReference type="SAM" id="MobiDB-lite"/>
    </source>
</evidence>
<evidence type="ECO:0000313" key="3">
    <source>
        <dbReference type="Proteomes" id="UP001515480"/>
    </source>
</evidence>
<dbReference type="EMBL" id="JBGBPQ010000008">
    <property type="protein sequence ID" value="KAL1520480.1"/>
    <property type="molecule type" value="Genomic_DNA"/>
</dbReference>
<dbReference type="AlphaFoldDB" id="A0AB34JHV4"/>
<evidence type="ECO:0000313" key="2">
    <source>
        <dbReference type="EMBL" id="KAL1520480.1"/>
    </source>
</evidence>
<accession>A0AB34JHV4</accession>
<keyword evidence="3" id="KW-1185">Reference proteome</keyword>
<feature type="region of interest" description="Disordered" evidence="1">
    <location>
        <begin position="107"/>
        <end position="143"/>
    </location>
</feature>
<reference evidence="2 3" key="1">
    <citation type="journal article" date="2024" name="Science">
        <title>Giant polyketide synthase enzymes in the biosynthesis of giant marine polyether toxins.</title>
        <authorList>
            <person name="Fallon T.R."/>
            <person name="Shende V.V."/>
            <person name="Wierzbicki I.H."/>
            <person name="Pendleton A.L."/>
            <person name="Watervoot N.F."/>
            <person name="Auber R.P."/>
            <person name="Gonzalez D.J."/>
            <person name="Wisecaver J.H."/>
            <person name="Moore B.S."/>
        </authorList>
    </citation>
    <scope>NUCLEOTIDE SEQUENCE [LARGE SCALE GENOMIC DNA]</scope>
    <source>
        <strain evidence="2 3">12B1</strain>
    </source>
</reference>
<dbReference type="Proteomes" id="UP001515480">
    <property type="component" value="Unassembled WGS sequence"/>
</dbReference>
<proteinExistence type="predicted"/>
<organism evidence="2 3">
    <name type="scientific">Prymnesium parvum</name>
    <name type="common">Toxic golden alga</name>
    <dbReference type="NCBI Taxonomy" id="97485"/>
    <lineage>
        <taxon>Eukaryota</taxon>
        <taxon>Haptista</taxon>
        <taxon>Haptophyta</taxon>
        <taxon>Prymnesiophyceae</taxon>
        <taxon>Prymnesiales</taxon>
        <taxon>Prymnesiaceae</taxon>
        <taxon>Prymnesium</taxon>
    </lineage>
</organism>